<keyword evidence="1" id="KW-0802">TPR repeat</keyword>
<dbReference type="InterPro" id="IPR002931">
    <property type="entry name" value="Transglutaminase-like"/>
</dbReference>
<reference evidence="3" key="1">
    <citation type="submission" date="2022-05" db="EMBL/GenBank/DDBJ databases">
        <authorList>
            <person name="Sun H.-N."/>
        </authorList>
    </citation>
    <scope>NUCLEOTIDE SEQUENCE</scope>
    <source>
        <strain evidence="3">HB14</strain>
    </source>
</reference>
<gene>
    <name evidence="3" type="ORF">M6D89_10955</name>
</gene>
<comment type="caution">
    <text evidence="3">The sequence shown here is derived from an EMBL/GenBank/DDBJ whole genome shotgun (WGS) entry which is preliminary data.</text>
</comment>
<dbReference type="InterPro" id="IPR038765">
    <property type="entry name" value="Papain-like_cys_pep_sf"/>
</dbReference>
<dbReference type="PROSITE" id="PS50005">
    <property type="entry name" value="TPR"/>
    <property type="match status" value="2"/>
</dbReference>
<evidence type="ECO:0000313" key="3">
    <source>
        <dbReference type="EMBL" id="MCP8899816.1"/>
    </source>
</evidence>
<feature type="domain" description="Transglutaminase-like" evidence="2">
    <location>
        <begin position="70"/>
        <end position="143"/>
    </location>
</feature>
<dbReference type="SUPFAM" id="SSF48452">
    <property type="entry name" value="TPR-like"/>
    <property type="match status" value="1"/>
</dbReference>
<dbReference type="Gene3D" id="1.25.40.10">
    <property type="entry name" value="Tetratricopeptide repeat domain"/>
    <property type="match status" value="1"/>
</dbReference>
<protein>
    <recommendedName>
        <fullName evidence="2">Transglutaminase-like domain-containing protein</fullName>
    </recommendedName>
</protein>
<dbReference type="Proteomes" id="UP001139319">
    <property type="component" value="Unassembled WGS sequence"/>
</dbReference>
<feature type="repeat" description="TPR" evidence="1">
    <location>
        <begin position="240"/>
        <end position="273"/>
    </location>
</feature>
<evidence type="ECO:0000259" key="2">
    <source>
        <dbReference type="Pfam" id="PF01841"/>
    </source>
</evidence>
<feature type="repeat" description="TPR" evidence="1">
    <location>
        <begin position="308"/>
        <end position="341"/>
    </location>
</feature>
<dbReference type="EMBL" id="JAMFTH010000003">
    <property type="protein sequence ID" value="MCP8899816.1"/>
    <property type="molecule type" value="Genomic_DNA"/>
</dbReference>
<dbReference type="SUPFAM" id="SSF54001">
    <property type="entry name" value="Cysteine proteinases"/>
    <property type="match status" value="1"/>
</dbReference>
<dbReference type="AlphaFoldDB" id="A0A9X2KTE0"/>
<evidence type="ECO:0000313" key="4">
    <source>
        <dbReference type="Proteomes" id="UP001139319"/>
    </source>
</evidence>
<organism evidence="3 4">
    <name type="scientific">Gilvimarinus xylanilyticus</name>
    <dbReference type="NCBI Taxonomy" id="2944139"/>
    <lineage>
        <taxon>Bacteria</taxon>
        <taxon>Pseudomonadati</taxon>
        <taxon>Pseudomonadota</taxon>
        <taxon>Gammaproteobacteria</taxon>
        <taxon>Cellvibrionales</taxon>
        <taxon>Cellvibrionaceae</taxon>
        <taxon>Gilvimarinus</taxon>
    </lineage>
</organism>
<evidence type="ECO:0000256" key="1">
    <source>
        <dbReference type="PROSITE-ProRule" id="PRU00339"/>
    </source>
</evidence>
<reference evidence="3" key="2">
    <citation type="submission" date="2023-01" db="EMBL/GenBank/DDBJ databases">
        <title>Gilvimarinus xylanilyticus HB14 isolated from Caulerpa lentillifera aquaculture base in Hainan, China.</title>
        <authorList>
            <person name="Zhang Y.-J."/>
        </authorList>
    </citation>
    <scope>NUCLEOTIDE SEQUENCE</scope>
    <source>
        <strain evidence="3">HB14</strain>
    </source>
</reference>
<name>A0A9X2KTE0_9GAMM</name>
<keyword evidence="4" id="KW-1185">Reference proteome</keyword>
<dbReference type="Pfam" id="PF01841">
    <property type="entry name" value="Transglut_core"/>
    <property type="match status" value="1"/>
</dbReference>
<proteinExistence type="predicted"/>
<sequence length="362" mass="40150">MPLMVLALFGCASNRLLTLIDEPAPDLIARALTQAAPAQPNKASTVADQKPLPKIVSVASIMTLTPAMASFAEQAVAGAHGDAMRVRALHQALILPASAGGLGIGYQPLATLTPAQVFRTREANCLSFSLLFVAMARHLGLDASLNDVAVPPSWTMNNDRVQFMRHVNAKVDLRFSSDDMVIDLDMSNYRPYYQQQLIDDKTAIAQYYNNLAMSLDNSASNGDIKLAYMRAALGLDSAQSYLWNNLAAIYMGWDQSAVAEALYLKAVQVNPDDVTAIWNLSEFYRLRGNTELANALQQRVTEYRDSNPYYQYRLASVYFADDQYELAAQRIQSAIAKQPEEERFYRLAEDIYQSMEHQGKGL</sequence>
<dbReference type="InterPro" id="IPR011990">
    <property type="entry name" value="TPR-like_helical_dom_sf"/>
</dbReference>
<accession>A0A9X2KTE0</accession>
<dbReference type="SMART" id="SM00028">
    <property type="entry name" value="TPR"/>
    <property type="match status" value="2"/>
</dbReference>
<dbReference type="InterPro" id="IPR019734">
    <property type="entry name" value="TPR_rpt"/>
</dbReference>
<dbReference type="RefSeq" id="WP_253968114.1">
    <property type="nucleotide sequence ID" value="NZ_JAMFTH010000003.1"/>
</dbReference>